<dbReference type="SUPFAM" id="SSF117892">
    <property type="entry name" value="Band 7/SPFH domain"/>
    <property type="match status" value="1"/>
</dbReference>
<name>A0A7W6S2U9_9PROT</name>
<dbReference type="EMBL" id="JACIGI010000048">
    <property type="protein sequence ID" value="MBB4287711.1"/>
    <property type="molecule type" value="Genomic_DNA"/>
</dbReference>
<dbReference type="NCBIfam" id="TIGR01932">
    <property type="entry name" value="hflC"/>
    <property type="match status" value="1"/>
</dbReference>
<dbReference type="GO" id="GO:0008233">
    <property type="term" value="F:peptidase activity"/>
    <property type="evidence" value="ECO:0007669"/>
    <property type="project" value="UniProtKB-KW"/>
</dbReference>
<keyword evidence="9" id="KW-1185">Reference proteome</keyword>
<keyword evidence="8" id="KW-0378">Hydrolase</keyword>
<dbReference type="PIRSF" id="PIRSF005651">
    <property type="entry name" value="HflC"/>
    <property type="match status" value="1"/>
</dbReference>
<evidence type="ECO:0000313" key="9">
    <source>
        <dbReference type="Proteomes" id="UP000555728"/>
    </source>
</evidence>
<proteinExistence type="inferred from homology"/>
<evidence type="ECO:0000256" key="5">
    <source>
        <dbReference type="ARBA" id="ARBA00023136"/>
    </source>
</evidence>
<dbReference type="InterPro" id="IPR010200">
    <property type="entry name" value="HflC"/>
</dbReference>
<dbReference type="Pfam" id="PF01145">
    <property type="entry name" value="Band_7"/>
    <property type="match status" value="1"/>
</dbReference>
<dbReference type="PRINTS" id="PR00721">
    <property type="entry name" value="STOMATIN"/>
</dbReference>
<dbReference type="InterPro" id="IPR036013">
    <property type="entry name" value="Band_7/SPFH_dom_sf"/>
</dbReference>
<evidence type="ECO:0000256" key="3">
    <source>
        <dbReference type="ARBA" id="ARBA00022692"/>
    </source>
</evidence>
<keyword evidence="5" id="KW-0472">Membrane</keyword>
<dbReference type="AlphaFoldDB" id="A0A7W6S2U9"/>
<dbReference type="CDD" id="cd03405">
    <property type="entry name" value="SPFH_HflC"/>
    <property type="match status" value="1"/>
</dbReference>
<protein>
    <recommendedName>
        <fullName evidence="6">Protein HflC</fullName>
    </recommendedName>
</protein>
<dbReference type="SMART" id="SM00244">
    <property type="entry name" value="PHB"/>
    <property type="match status" value="1"/>
</dbReference>
<keyword evidence="8" id="KW-0645">Protease</keyword>
<organism evidence="8 9">
    <name type="scientific">Roseospira goensis</name>
    <dbReference type="NCBI Taxonomy" id="391922"/>
    <lineage>
        <taxon>Bacteria</taxon>
        <taxon>Pseudomonadati</taxon>
        <taxon>Pseudomonadota</taxon>
        <taxon>Alphaproteobacteria</taxon>
        <taxon>Rhodospirillales</taxon>
        <taxon>Rhodospirillaceae</taxon>
        <taxon>Roseospira</taxon>
    </lineage>
</organism>
<keyword evidence="4" id="KW-1133">Transmembrane helix</keyword>
<accession>A0A7W6S2U9</accession>
<sequence length="301" mass="33502">MKRIVLIGVAIAVAVGAVVAYNALFIVRETEQVIVMQFGDPKRVIQEPGLNVKLPFIQNAVVYEKRVMGLNPPGEEVILADQKRVVVDTYTRWRISDPILFYQAVTSEPAARSRLSDIIISALRRVLGNVNLTGLLSEARADLMTRIRDQVDREAAGLGISITDVRIRRADLPPQTSQAIYARIRSEREREAREARAQGRELAQQIRARADREKTVIIAEAENRAQAIRGQGDAEAIRIYAESFGRDPEFFAFYRSMEAYRKSLSDGGTSMVLSPDSEFFRYFGDIQGGLPAPPPQAAAAQ</sequence>
<comment type="subcellular location">
    <subcellularLocation>
        <location evidence="1">Membrane</location>
        <topology evidence="1">Single-pass membrane protein</topology>
    </subcellularLocation>
</comment>
<dbReference type="PANTHER" id="PTHR42911">
    <property type="entry name" value="MODULATOR OF FTSH PROTEASE HFLC"/>
    <property type="match status" value="1"/>
</dbReference>
<dbReference type="GO" id="GO:0006508">
    <property type="term" value="P:proteolysis"/>
    <property type="evidence" value="ECO:0007669"/>
    <property type="project" value="UniProtKB-KW"/>
</dbReference>
<comment type="similarity">
    <text evidence="2 6">Belongs to the band 7/mec-2 family. HflC subfamily.</text>
</comment>
<evidence type="ECO:0000256" key="2">
    <source>
        <dbReference type="ARBA" id="ARBA00007862"/>
    </source>
</evidence>
<comment type="caution">
    <text evidence="8">The sequence shown here is derived from an EMBL/GenBank/DDBJ whole genome shotgun (WGS) entry which is preliminary data.</text>
</comment>
<dbReference type="RefSeq" id="WP_184437734.1">
    <property type="nucleotide sequence ID" value="NZ_JACIGI010000048.1"/>
</dbReference>
<dbReference type="GO" id="GO:0016020">
    <property type="term" value="C:membrane"/>
    <property type="evidence" value="ECO:0007669"/>
    <property type="project" value="UniProtKB-SubCell"/>
</dbReference>
<evidence type="ECO:0000256" key="6">
    <source>
        <dbReference type="PIRNR" id="PIRNR005651"/>
    </source>
</evidence>
<dbReference type="InterPro" id="IPR001972">
    <property type="entry name" value="Stomatin_HflK_fam"/>
</dbReference>
<reference evidence="8 9" key="1">
    <citation type="submission" date="2020-08" db="EMBL/GenBank/DDBJ databases">
        <title>Genome sequencing of Purple Non-Sulfur Bacteria from various extreme environments.</title>
        <authorList>
            <person name="Mayer M."/>
        </authorList>
    </citation>
    <scope>NUCLEOTIDE SEQUENCE [LARGE SCALE GENOMIC DNA]</scope>
    <source>
        <strain evidence="8 9">JA135</strain>
    </source>
</reference>
<dbReference type="PANTHER" id="PTHR42911:SF1">
    <property type="entry name" value="MODULATOR OF FTSH PROTEASE HFLC"/>
    <property type="match status" value="1"/>
</dbReference>
<evidence type="ECO:0000259" key="7">
    <source>
        <dbReference type="SMART" id="SM00244"/>
    </source>
</evidence>
<keyword evidence="3" id="KW-0812">Transmembrane</keyword>
<evidence type="ECO:0000313" key="8">
    <source>
        <dbReference type="EMBL" id="MBB4287711.1"/>
    </source>
</evidence>
<feature type="domain" description="Band 7" evidence="7">
    <location>
        <begin position="22"/>
        <end position="184"/>
    </location>
</feature>
<dbReference type="InterPro" id="IPR001107">
    <property type="entry name" value="Band_7"/>
</dbReference>
<gene>
    <name evidence="8" type="ORF">GGD88_003468</name>
</gene>
<evidence type="ECO:0000256" key="1">
    <source>
        <dbReference type="ARBA" id="ARBA00004167"/>
    </source>
</evidence>
<comment type="function">
    <text evidence="6">HflC and HflK could regulate a protease.</text>
</comment>
<dbReference type="Gene3D" id="3.30.479.30">
    <property type="entry name" value="Band 7 domain"/>
    <property type="match status" value="1"/>
</dbReference>
<evidence type="ECO:0000256" key="4">
    <source>
        <dbReference type="ARBA" id="ARBA00022989"/>
    </source>
</evidence>
<dbReference type="Proteomes" id="UP000555728">
    <property type="component" value="Unassembled WGS sequence"/>
</dbReference>